<name>D7FMS6_ECTSI</name>
<organism evidence="11 12">
    <name type="scientific">Ectocarpus siliculosus</name>
    <name type="common">Brown alga</name>
    <name type="synonym">Conferva siliculosa</name>
    <dbReference type="NCBI Taxonomy" id="2880"/>
    <lineage>
        <taxon>Eukaryota</taxon>
        <taxon>Sar</taxon>
        <taxon>Stramenopiles</taxon>
        <taxon>Ochrophyta</taxon>
        <taxon>PX clade</taxon>
        <taxon>Phaeophyceae</taxon>
        <taxon>Ectocarpales</taxon>
        <taxon>Ectocarpaceae</taxon>
        <taxon>Ectocarpus</taxon>
    </lineage>
</organism>
<comment type="subunit">
    <text evidence="2 7">Component of the RNA polymerase III (Pol III) complex consisting of 17 subunits.</text>
</comment>
<comment type="similarity">
    <text evidence="7">Belongs to the eukaryotic RPC3/POLR3C RNA polymerase subunit family.</text>
</comment>
<evidence type="ECO:0000256" key="1">
    <source>
        <dbReference type="ARBA" id="ARBA00004123"/>
    </source>
</evidence>
<reference evidence="11 12" key="1">
    <citation type="journal article" date="2010" name="Nature">
        <title>The Ectocarpus genome and the independent evolution of multicellularity in brown algae.</title>
        <authorList>
            <person name="Cock J.M."/>
            <person name="Sterck L."/>
            <person name="Rouze P."/>
            <person name="Scornet D."/>
            <person name="Allen A.E."/>
            <person name="Amoutzias G."/>
            <person name="Anthouard V."/>
            <person name="Artiguenave F."/>
            <person name="Aury J.M."/>
            <person name="Badger J.H."/>
            <person name="Beszteri B."/>
            <person name="Billiau K."/>
            <person name="Bonnet E."/>
            <person name="Bothwell J.H."/>
            <person name="Bowler C."/>
            <person name="Boyen C."/>
            <person name="Brownlee C."/>
            <person name="Carrano C.J."/>
            <person name="Charrier B."/>
            <person name="Cho G.Y."/>
            <person name="Coelho S.M."/>
            <person name="Collen J."/>
            <person name="Corre E."/>
            <person name="Da Silva C."/>
            <person name="Delage L."/>
            <person name="Delaroque N."/>
            <person name="Dittami S.M."/>
            <person name="Doulbeau S."/>
            <person name="Elias M."/>
            <person name="Farnham G."/>
            <person name="Gachon C.M."/>
            <person name="Gschloessl B."/>
            <person name="Heesch S."/>
            <person name="Jabbari K."/>
            <person name="Jubin C."/>
            <person name="Kawai H."/>
            <person name="Kimura K."/>
            <person name="Kloareg B."/>
            <person name="Kupper F.C."/>
            <person name="Lang D."/>
            <person name="Le Bail A."/>
            <person name="Leblanc C."/>
            <person name="Lerouge P."/>
            <person name="Lohr M."/>
            <person name="Lopez P.J."/>
            <person name="Martens C."/>
            <person name="Maumus F."/>
            <person name="Michel G."/>
            <person name="Miranda-Saavedra D."/>
            <person name="Morales J."/>
            <person name="Moreau H."/>
            <person name="Motomura T."/>
            <person name="Nagasato C."/>
            <person name="Napoli C.A."/>
            <person name="Nelson D.R."/>
            <person name="Nyvall-Collen P."/>
            <person name="Peters A.F."/>
            <person name="Pommier C."/>
            <person name="Potin P."/>
            <person name="Poulain J."/>
            <person name="Quesneville H."/>
            <person name="Read B."/>
            <person name="Rensing S.A."/>
            <person name="Ritter A."/>
            <person name="Rousvoal S."/>
            <person name="Samanta M."/>
            <person name="Samson G."/>
            <person name="Schroeder D.C."/>
            <person name="Segurens B."/>
            <person name="Strittmatter M."/>
            <person name="Tonon T."/>
            <person name="Tregear J.W."/>
            <person name="Valentin K."/>
            <person name="von Dassow P."/>
            <person name="Yamagishi T."/>
            <person name="Van de Peer Y."/>
            <person name="Wincker P."/>
        </authorList>
    </citation>
    <scope>NUCLEOTIDE SEQUENCE [LARGE SCALE GENOMIC DNA]</scope>
    <source>
        <strain evidence="12">Ec32 / CCAP1310/4</strain>
    </source>
</reference>
<keyword evidence="4 7" id="KW-0240">DNA-directed RNA polymerase</keyword>
<evidence type="ECO:0000256" key="4">
    <source>
        <dbReference type="ARBA" id="ARBA00022478"/>
    </source>
</evidence>
<dbReference type="PANTHER" id="PTHR12949:SF0">
    <property type="entry name" value="DNA-DIRECTED RNA POLYMERASE III SUBUNIT RPC3"/>
    <property type="match status" value="1"/>
</dbReference>
<accession>D7FMS6</accession>
<keyword evidence="6 7" id="KW-0539">Nucleus</keyword>
<evidence type="ECO:0000259" key="10">
    <source>
        <dbReference type="Pfam" id="PF22536"/>
    </source>
</evidence>
<dbReference type="Gene3D" id="1.10.10.10">
    <property type="entry name" value="Winged helix-like DNA-binding domain superfamily/Winged helix DNA-binding domain"/>
    <property type="match status" value="2"/>
</dbReference>
<evidence type="ECO:0000256" key="6">
    <source>
        <dbReference type="ARBA" id="ARBA00023242"/>
    </source>
</evidence>
<dbReference type="InterPro" id="IPR039748">
    <property type="entry name" value="RPC3"/>
</dbReference>
<feature type="domain" description="DNA-directed RNA polymerase III subunit RPC3 winged-helix" evidence="10">
    <location>
        <begin position="173"/>
        <end position="245"/>
    </location>
</feature>
<evidence type="ECO:0000313" key="12">
    <source>
        <dbReference type="Proteomes" id="UP000002630"/>
    </source>
</evidence>
<dbReference type="EMBL" id="FN649757">
    <property type="protein sequence ID" value="CBJ29991.1"/>
    <property type="molecule type" value="Genomic_DNA"/>
</dbReference>
<gene>
    <name evidence="11" type="ORF">Esi_0170_0038</name>
</gene>
<dbReference type="EMBL" id="FN648215">
    <property type="protein sequence ID" value="CBJ29991.1"/>
    <property type="molecule type" value="Genomic_DNA"/>
</dbReference>
<evidence type="ECO:0000256" key="9">
    <source>
        <dbReference type="SAM" id="MobiDB-lite"/>
    </source>
</evidence>
<dbReference type="PANTHER" id="PTHR12949">
    <property type="entry name" value="RNA POLYMERASE III DNA DIRECTED -RELATED"/>
    <property type="match status" value="1"/>
</dbReference>
<dbReference type="AlphaFoldDB" id="D7FMS6"/>
<dbReference type="SUPFAM" id="SSF46785">
    <property type="entry name" value="Winged helix' DNA-binding domain"/>
    <property type="match status" value="1"/>
</dbReference>
<dbReference type="InParanoid" id="D7FMS6"/>
<dbReference type="OrthoDB" id="272392at2759"/>
<evidence type="ECO:0000256" key="7">
    <source>
        <dbReference type="RuleBase" id="RU367076"/>
    </source>
</evidence>
<sequence length="324" mass="37097">MDGVFEEEGEGGHAEEEGVLGGGGGGIGAGATVLDSVLWKLGFDKFHRDFRNLALLGLVQDRFPKSKLAYLVVKVMLDNSSPTERKVDEQVSASISARDLFDKLCEAWQTNNLTKNKAVPDWRRFVSWMSALCTDLTSMVSKIPGSDTQNPRYVVNMAKMVQYIRGNLVKCTARDRYGKETARIMEILLQNKYLDQQQVGEMAMIPPSDARERLYRLVRDRMVSVQEVPKRADRNPNTTFYLWTIKHDQVAQVVLESLYKAMLNMRLRRKFVYSNDKALFIHDAAARLSNDAERERLDQVRRSLDRLDTALLRLDENLMFFNTF</sequence>
<dbReference type="InterPro" id="IPR055207">
    <property type="entry name" value="POLR3C_WHD"/>
</dbReference>
<dbReference type="Pfam" id="PF22536">
    <property type="entry name" value="WHD_POLR3C"/>
    <property type="match status" value="1"/>
</dbReference>
<dbReference type="STRING" id="2880.D7FMS6"/>
<dbReference type="GO" id="GO:0005666">
    <property type="term" value="C:RNA polymerase III complex"/>
    <property type="evidence" value="ECO:0007669"/>
    <property type="project" value="UniProtKB-UniRule"/>
</dbReference>
<keyword evidence="12" id="KW-1185">Reference proteome</keyword>
<dbReference type="GO" id="GO:0003697">
    <property type="term" value="F:single-stranded DNA binding"/>
    <property type="evidence" value="ECO:0007669"/>
    <property type="project" value="UniProtKB-UniRule"/>
</dbReference>
<dbReference type="InterPro" id="IPR036388">
    <property type="entry name" value="WH-like_DNA-bd_sf"/>
</dbReference>
<evidence type="ECO:0000313" key="11">
    <source>
        <dbReference type="EMBL" id="CBJ29991.1"/>
    </source>
</evidence>
<comment type="subcellular location">
    <subcellularLocation>
        <location evidence="1 7">Nucleus</location>
    </subcellularLocation>
</comment>
<proteinExistence type="inferred from homology"/>
<evidence type="ECO:0000256" key="5">
    <source>
        <dbReference type="ARBA" id="ARBA00023163"/>
    </source>
</evidence>
<dbReference type="eggNOG" id="KOG2587">
    <property type="taxonomic scope" value="Eukaryota"/>
</dbReference>
<dbReference type="InterPro" id="IPR036390">
    <property type="entry name" value="WH_DNA-bd_sf"/>
</dbReference>
<feature type="coiled-coil region" evidence="8">
    <location>
        <begin position="290"/>
        <end position="317"/>
    </location>
</feature>
<evidence type="ECO:0000256" key="2">
    <source>
        <dbReference type="ARBA" id="ARBA00011206"/>
    </source>
</evidence>
<comment type="function">
    <text evidence="7">DNA-dependent RNA polymerase catalyzes the transcription of DNA into RNA using the four ribonucleoside triphosphates as substrates. Specific core component of RNA polymerase III which synthesizes small RNAs, such as 5S rRNA and tRNAs.</text>
</comment>
<keyword evidence="5 7" id="KW-0804">Transcription</keyword>
<protein>
    <recommendedName>
        <fullName evidence="3 7">DNA-directed RNA polymerase III subunit RPC3</fullName>
        <shortName evidence="7">RNA polymerase III subunit C3</shortName>
    </recommendedName>
</protein>
<keyword evidence="8" id="KW-0175">Coiled coil</keyword>
<evidence type="ECO:0000256" key="8">
    <source>
        <dbReference type="SAM" id="Coils"/>
    </source>
</evidence>
<evidence type="ECO:0000256" key="3">
    <source>
        <dbReference type="ARBA" id="ARBA00016689"/>
    </source>
</evidence>
<feature type="region of interest" description="Disordered" evidence="9">
    <location>
        <begin position="1"/>
        <end position="22"/>
    </location>
</feature>
<dbReference type="Proteomes" id="UP000002630">
    <property type="component" value="Linkage Group LG32"/>
</dbReference>